<dbReference type="Proteomes" id="UP000295668">
    <property type="component" value="Unassembled WGS sequence"/>
</dbReference>
<dbReference type="EMBL" id="SJCY01000004">
    <property type="protein sequence ID" value="TDG36382.1"/>
    <property type="molecule type" value="Genomic_DNA"/>
</dbReference>
<reference evidence="2 3" key="1">
    <citation type="submission" date="2019-02" db="EMBL/GenBank/DDBJ databases">
        <title>Pedobacter sp. nov., a novel speices isolated from soil of pinguins habitat in Antarcitica.</title>
        <authorList>
            <person name="He R.-H."/>
        </authorList>
    </citation>
    <scope>NUCLEOTIDE SEQUENCE [LARGE SCALE GENOMIC DNA]</scope>
    <source>
        <strain evidence="2 3">E01020</strain>
    </source>
</reference>
<dbReference type="RefSeq" id="WP_133262112.1">
    <property type="nucleotide sequence ID" value="NZ_SJCY01000004.1"/>
</dbReference>
<organism evidence="2 3">
    <name type="scientific">Pedobacter changchengzhani</name>
    <dbReference type="NCBI Taxonomy" id="2529274"/>
    <lineage>
        <taxon>Bacteria</taxon>
        <taxon>Pseudomonadati</taxon>
        <taxon>Bacteroidota</taxon>
        <taxon>Sphingobacteriia</taxon>
        <taxon>Sphingobacteriales</taxon>
        <taxon>Sphingobacteriaceae</taxon>
        <taxon>Pedobacter</taxon>
    </lineage>
</organism>
<feature type="domain" description="Putative auto-transporter adhesin head GIN" evidence="1">
    <location>
        <begin position="61"/>
        <end position="223"/>
    </location>
</feature>
<dbReference type="OrthoDB" id="1150922at2"/>
<dbReference type="Pfam" id="PF10988">
    <property type="entry name" value="DUF2807"/>
    <property type="match status" value="1"/>
</dbReference>
<evidence type="ECO:0000313" key="3">
    <source>
        <dbReference type="Proteomes" id="UP000295668"/>
    </source>
</evidence>
<evidence type="ECO:0000313" key="2">
    <source>
        <dbReference type="EMBL" id="TDG36382.1"/>
    </source>
</evidence>
<dbReference type="AlphaFoldDB" id="A0A4R5MLA8"/>
<dbReference type="InterPro" id="IPR021255">
    <property type="entry name" value="DUF2807"/>
</dbReference>
<dbReference type="PROSITE" id="PS51257">
    <property type="entry name" value="PROKAR_LIPOPROTEIN"/>
    <property type="match status" value="1"/>
</dbReference>
<dbReference type="Gene3D" id="2.160.20.120">
    <property type="match status" value="1"/>
</dbReference>
<keyword evidence="3" id="KW-1185">Reference proteome</keyword>
<gene>
    <name evidence="2" type="ORF">EZJ43_07640</name>
</gene>
<proteinExistence type="predicted"/>
<accession>A0A4R5MLA8</accession>
<name>A0A4R5MLA8_9SPHI</name>
<comment type="caution">
    <text evidence="2">The sequence shown here is derived from an EMBL/GenBank/DDBJ whole genome shotgun (WGS) entry which is preliminary data.</text>
</comment>
<protein>
    <recommendedName>
        <fullName evidence="1">Putative auto-transporter adhesin head GIN domain-containing protein</fullName>
    </recommendedName>
</protein>
<evidence type="ECO:0000259" key="1">
    <source>
        <dbReference type="Pfam" id="PF10988"/>
    </source>
</evidence>
<sequence>MKKFLLYFSVVGLLLSSCSKVDLKSDGSNGESGVAPKNIPTGTTSVTGNGDVVTVNRTVGDFDSIDYTGIGSLIFVQGNETYTRVEAESNIEPLIKTELINRTLKITFKSNTSISTTKPIKIYSGSPSINSLTLNGTNSLFSNTINTPSLTTNITAGSKLDLSGSATKLFSTLAGTSNQQTVDLVADEVTVNATGTSKGYVNASKKLNVNLDGVVKLYYKGKPVITSSISFTSNLIKL</sequence>